<dbReference type="Proteomes" id="UP001430614">
    <property type="component" value="Unassembled WGS sequence"/>
</dbReference>
<comment type="caution">
    <text evidence="1">The sequence shown here is derived from an EMBL/GenBank/DDBJ whole genome shotgun (WGS) entry which is preliminary data.</text>
</comment>
<accession>A0ABS8KD98</accession>
<keyword evidence="2" id="KW-1185">Reference proteome</keyword>
<gene>
    <name evidence="1" type="ORF">LJ655_12650</name>
</gene>
<dbReference type="RefSeq" id="WP_230561590.1">
    <property type="nucleotide sequence ID" value="NZ_JAJITC010000006.1"/>
</dbReference>
<reference evidence="1 2" key="1">
    <citation type="submission" date="2021-11" db="EMBL/GenBank/DDBJ databases">
        <authorList>
            <person name="Oh E.-T."/>
            <person name="Kim S.-B."/>
        </authorList>
    </citation>
    <scope>NUCLEOTIDE SEQUENCE [LARGE SCALE GENOMIC DNA]</scope>
    <source>
        <strain evidence="1 2">MMS20-SJTN17</strain>
    </source>
</reference>
<proteinExistence type="predicted"/>
<dbReference type="SUPFAM" id="SSF51735">
    <property type="entry name" value="NAD(P)-binding Rossmann-fold domains"/>
    <property type="match status" value="1"/>
</dbReference>
<sequence>MALTAWMIGARYNALSSIHTAMPPTPGTAVVSRALSTIGSAYAEYLAKNGYDLILIDEIRPLLNAMAEQLTTRYRRAMEVVVADRSSEADVAAVKAKIDEDASIVLVVNVMNDKGYPLLSVVQANAFIDFIGPSCAIHVRSPAACPGPL</sequence>
<dbReference type="Gene3D" id="3.40.50.720">
    <property type="entry name" value="NAD(P)-binding Rossmann-like Domain"/>
    <property type="match status" value="1"/>
</dbReference>
<name>A0ABS8KD98_9BURK</name>
<organism evidence="1 2">
    <name type="scientific">Paraburkholderia translucens</name>
    <dbReference type="NCBI Taxonomy" id="2886945"/>
    <lineage>
        <taxon>Bacteria</taxon>
        <taxon>Pseudomonadati</taxon>
        <taxon>Pseudomonadota</taxon>
        <taxon>Betaproteobacteria</taxon>
        <taxon>Burkholderiales</taxon>
        <taxon>Burkholderiaceae</taxon>
        <taxon>Paraburkholderia</taxon>
    </lineage>
</organism>
<evidence type="ECO:0000313" key="2">
    <source>
        <dbReference type="Proteomes" id="UP001430614"/>
    </source>
</evidence>
<protein>
    <submittedName>
        <fullName evidence="1">Uncharacterized protein</fullName>
    </submittedName>
</protein>
<evidence type="ECO:0000313" key="1">
    <source>
        <dbReference type="EMBL" id="MCC8402727.1"/>
    </source>
</evidence>
<dbReference type="EMBL" id="JAJITC010000006">
    <property type="protein sequence ID" value="MCC8402727.1"/>
    <property type="molecule type" value="Genomic_DNA"/>
</dbReference>
<dbReference type="InterPro" id="IPR036291">
    <property type="entry name" value="NAD(P)-bd_dom_sf"/>
</dbReference>